<gene>
    <name evidence="4" type="ORF">Ahy_B01g055270</name>
</gene>
<feature type="compositionally biased region" description="Basic and acidic residues" evidence="1">
    <location>
        <begin position="546"/>
        <end position="559"/>
    </location>
</feature>
<dbReference type="SUPFAM" id="SSF53335">
    <property type="entry name" value="S-adenosyl-L-methionine-dependent methyltransferases"/>
    <property type="match status" value="1"/>
</dbReference>
<dbReference type="Pfam" id="PF26130">
    <property type="entry name" value="PB1-like"/>
    <property type="match status" value="1"/>
</dbReference>
<feature type="compositionally biased region" description="Low complexity" evidence="1">
    <location>
        <begin position="469"/>
        <end position="492"/>
    </location>
</feature>
<name>A0A445AVQ8_ARAHY</name>
<dbReference type="InterPro" id="IPR029063">
    <property type="entry name" value="SAM-dependent_MTases_sf"/>
</dbReference>
<dbReference type="AlphaFoldDB" id="A0A445AVQ8"/>
<proteinExistence type="predicted"/>
<dbReference type="Gene3D" id="3.40.50.150">
    <property type="entry name" value="Vaccinia Virus protein VP39"/>
    <property type="match status" value="1"/>
</dbReference>
<dbReference type="CDD" id="cd02440">
    <property type="entry name" value="AdoMet_MTases"/>
    <property type="match status" value="1"/>
</dbReference>
<evidence type="ECO:0000259" key="3">
    <source>
        <dbReference type="Pfam" id="PF26130"/>
    </source>
</evidence>
<evidence type="ECO:0000313" key="4">
    <source>
        <dbReference type="EMBL" id="RYR30518.1"/>
    </source>
</evidence>
<reference evidence="4 5" key="1">
    <citation type="submission" date="2019-01" db="EMBL/GenBank/DDBJ databases">
        <title>Sequencing of cultivated peanut Arachis hypogaea provides insights into genome evolution and oil improvement.</title>
        <authorList>
            <person name="Chen X."/>
        </authorList>
    </citation>
    <scope>NUCLEOTIDE SEQUENCE [LARGE SCALE GENOMIC DNA]</scope>
    <source>
        <strain evidence="5">cv. Fuhuasheng</strain>
        <tissue evidence="4">Leaves</tissue>
    </source>
</reference>
<feature type="compositionally biased region" description="Low complexity" evidence="1">
    <location>
        <begin position="434"/>
        <end position="449"/>
    </location>
</feature>
<feature type="region of interest" description="Disordered" evidence="1">
    <location>
        <begin position="365"/>
        <end position="623"/>
    </location>
</feature>
<comment type="caution">
    <text evidence="4">The sequence shown here is derived from an EMBL/GenBank/DDBJ whole genome shotgun (WGS) entry which is preliminary data.</text>
</comment>
<dbReference type="GO" id="GO:0008168">
    <property type="term" value="F:methyltransferase activity"/>
    <property type="evidence" value="ECO:0007669"/>
    <property type="project" value="TreeGrafter"/>
</dbReference>
<evidence type="ECO:0000259" key="2">
    <source>
        <dbReference type="Pfam" id="PF13649"/>
    </source>
</evidence>
<dbReference type="STRING" id="3818.A0A445AVQ8"/>
<feature type="compositionally biased region" description="Acidic residues" evidence="1">
    <location>
        <begin position="576"/>
        <end position="598"/>
    </location>
</feature>
<protein>
    <submittedName>
        <fullName evidence="4">Uncharacterized protein</fullName>
    </submittedName>
</protein>
<feature type="domain" description="Methyltransferase" evidence="2">
    <location>
        <begin position="167"/>
        <end position="250"/>
    </location>
</feature>
<dbReference type="PANTHER" id="PTHR43591">
    <property type="entry name" value="METHYLTRANSFERASE"/>
    <property type="match status" value="1"/>
</dbReference>
<dbReference type="Proteomes" id="UP000289738">
    <property type="component" value="Chromosome B01"/>
</dbReference>
<dbReference type="InterPro" id="IPR041698">
    <property type="entry name" value="Methyltransf_25"/>
</dbReference>
<dbReference type="InterPro" id="IPR058594">
    <property type="entry name" value="PB1-like_dom_pln"/>
</dbReference>
<evidence type="ECO:0000313" key="5">
    <source>
        <dbReference type="Proteomes" id="UP000289738"/>
    </source>
</evidence>
<accession>A0A445AVQ8</accession>
<keyword evidence="5" id="KW-1185">Reference proteome</keyword>
<feature type="compositionally biased region" description="Polar residues" evidence="1">
    <location>
        <begin position="384"/>
        <end position="417"/>
    </location>
</feature>
<dbReference type="EMBL" id="SDMP01000011">
    <property type="protein sequence ID" value="RYR30518.1"/>
    <property type="molecule type" value="Genomic_DNA"/>
</dbReference>
<feature type="compositionally biased region" description="Basic residues" evidence="1">
    <location>
        <begin position="608"/>
        <end position="617"/>
    </location>
</feature>
<organism evidence="4 5">
    <name type="scientific">Arachis hypogaea</name>
    <name type="common">Peanut</name>
    <dbReference type="NCBI Taxonomy" id="3818"/>
    <lineage>
        <taxon>Eukaryota</taxon>
        <taxon>Viridiplantae</taxon>
        <taxon>Streptophyta</taxon>
        <taxon>Embryophyta</taxon>
        <taxon>Tracheophyta</taxon>
        <taxon>Spermatophyta</taxon>
        <taxon>Magnoliopsida</taxon>
        <taxon>eudicotyledons</taxon>
        <taxon>Gunneridae</taxon>
        <taxon>Pentapetalae</taxon>
        <taxon>rosids</taxon>
        <taxon>fabids</taxon>
        <taxon>Fabales</taxon>
        <taxon>Fabaceae</taxon>
        <taxon>Papilionoideae</taxon>
        <taxon>50 kb inversion clade</taxon>
        <taxon>dalbergioids sensu lato</taxon>
        <taxon>Dalbergieae</taxon>
        <taxon>Pterocarpus clade</taxon>
        <taxon>Arachis</taxon>
    </lineage>
</organism>
<feature type="domain" description="PB1-like" evidence="3">
    <location>
        <begin position="258"/>
        <end position="323"/>
    </location>
</feature>
<dbReference type="Pfam" id="PF13649">
    <property type="entry name" value="Methyltransf_25"/>
    <property type="match status" value="1"/>
</dbReference>
<dbReference type="PANTHER" id="PTHR43591:SF99">
    <property type="entry name" value="OS06G0646000 PROTEIN"/>
    <property type="match status" value="1"/>
</dbReference>
<sequence>MASSPLHRLQFPKCHYLSLKSEFDPRLGFPSYSTLTIPAAINNSSSLVMDTEIEKDYFACPICYEPLIRKGPSGLNLSAIYRSGFKCKRCRKSFSSKDKYLDLTVTSGLLDYTENQPYLTELFRSPFVSFLYERGWRQNFNLGGFPGPEEEFKMAQDYFQSAKGGCIVDVSCGTGLISRKFAKSGSYSGVVALDFSENMLRQCYDFINKDDILLKANLALVRADVCRLPFSSGSVDAVHAGAALHCWPSPSNSMEGPPMTFVFHHGGLFKKNLEGDMVYEPDITEVLMGVEGDTLNVFFVRSYYRELGYIEAGNCWRKDPGVPLSSGRNQHVINIYLENCISQPCIVDNMEEEVVNVEAESLKQRKSFQAKKCSSQPAKIPTTMVPQSKEQTSQPNRPTLQPKSQPNKPTMNPNSEPNKPKMKPISQPNKPVHMPMKTTSQPKKTTSQPMKPDPQAKKTSYQAKSVPPQSNASSQAAKNSQGNKNKQSSSSGCRLTKSGQQVKEAPLQEDDSNSHDSYESAEDELYRPPKVVGDNLYSSDSNSDSGNRKRSEKRDSKSKVREKHKPPKARLGDKEIDTDDSNYEGSEDEQSSESDLDDSDARPPKLQVIKKKARLRSSPKPTVAAPVAISAETIKGTSSATAKKLANFMTFVPTPGFKPPRKTDK</sequence>
<dbReference type="GO" id="GO:0009507">
    <property type="term" value="C:chloroplast"/>
    <property type="evidence" value="ECO:0007669"/>
    <property type="project" value="TreeGrafter"/>
</dbReference>
<evidence type="ECO:0000256" key="1">
    <source>
        <dbReference type="SAM" id="MobiDB-lite"/>
    </source>
</evidence>